<dbReference type="InterPro" id="IPR029063">
    <property type="entry name" value="SAM-dependent_MTases_sf"/>
</dbReference>
<dbReference type="InterPro" id="IPR013216">
    <property type="entry name" value="Methyltransf_11"/>
</dbReference>
<evidence type="ECO:0000256" key="3">
    <source>
        <dbReference type="ARBA" id="ARBA00022679"/>
    </source>
</evidence>
<dbReference type="GO" id="GO:0032259">
    <property type="term" value="P:methylation"/>
    <property type="evidence" value="ECO:0007669"/>
    <property type="project" value="UniProtKB-KW"/>
</dbReference>
<comment type="caution">
    <text evidence="5">The sequence shown here is derived from an EMBL/GenBank/DDBJ whole genome shotgun (WGS) entry which is preliminary data.</text>
</comment>
<dbReference type="PANTHER" id="PTHR44942">
    <property type="entry name" value="METHYLTRANSF_11 DOMAIN-CONTAINING PROTEIN"/>
    <property type="match status" value="1"/>
</dbReference>
<name>A0ABU7RE65_9BACT</name>
<gene>
    <name evidence="5" type="ORF">V2H41_03315</name>
</gene>
<evidence type="ECO:0000259" key="4">
    <source>
        <dbReference type="Pfam" id="PF08241"/>
    </source>
</evidence>
<dbReference type="RefSeq" id="WP_330973702.1">
    <property type="nucleotide sequence ID" value="NZ_JAZGLY010000002.1"/>
</dbReference>
<dbReference type="Proteomes" id="UP001357452">
    <property type="component" value="Unassembled WGS sequence"/>
</dbReference>
<reference evidence="5 6" key="1">
    <citation type="submission" date="2024-01" db="EMBL/GenBank/DDBJ databases">
        <title>Niabella digestum sp. nov., isolated from waste digestion system.</title>
        <authorList>
            <person name="Zhang L."/>
        </authorList>
    </citation>
    <scope>NUCLEOTIDE SEQUENCE [LARGE SCALE GENOMIC DNA]</scope>
    <source>
        <strain evidence="5 6">A18</strain>
    </source>
</reference>
<dbReference type="SUPFAM" id="SSF53335">
    <property type="entry name" value="S-adenosyl-L-methionine-dependent methyltransferases"/>
    <property type="match status" value="1"/>
</dbReference>
<organism evidence="5 6">
    <name type="scientific">Niabella digestorum</name>
    <dbReference type="NCBI Taxonomy" id="3117701"/>
    <lineage>
        <taxon>Bacteria</taxon>
        <taxon>Pseudomonadati</taxon>
        <taxon>Bacteroidota</taxon>
        <taxon>Chitinophagia</taxon>
        <taxon>Chitinophagales</taxon>
        <taxon>Chitinophagaceae</taxon>
        <taxon>Niabella</taxon>
    </lineage>
</organism>
<dbReference type="InterPro" id="IPR051052">
    <property type="entry name" value="Diverse_substrate_MTase"/>
</dbReference>
<dbReference type="EC" id="2.1.1.-" evidence="5"/>
<proteinExistence type="inferred from homology"/>
<feature type="domain" description="Methyltransferase type 11" evidence="4">
    <location>
        <begin position="39"/>
        <end position="126"/>
    </location>
</feature>
<protein>
    <submittedName>
        <fullName evidence="5">Class I SAM-dependent methyltransferase</fullName>
        <ecNumber evidence="5">2.1.1.-</ecNumber>
    </submittedName>
</protein>
<evidence type="ECO:0000313" key="6">
    <source>
        <dbReference type="Proteomes" id="UP001357452"/>
    </source>
</evidence>
<keyword evidence="6" id="KW-1185">Reference proteome</keyword>
<evidence type="ECO:0000256" key="1">
    <source>
        <dbReference type="ARBA" id="ARBA00008361"/>
    </source>
</evidence>
<dbReference type="GO" id="GO:0008168">
    <property type="term" value="F:methyltransferase activity"/>
    <property type="evidence" value="ECO:0007669"/>
    <property type="project" value="UniProtKB-KW"/>
</dbReference>
<dbReference type="EMBL" id="JAZGLY010000002">
    <property type="protein sequence ID" value="MEE6186292.1"/>
    <property type="molecule type" value="Genomic_DNA"/>
</dbReference>
<dbReference type="PANTHER" id="PTHR44942:SF4">
    <property type="entry name" value="METHYLTRANSFERASE TYPE 11 DOMAIN-CONTAINING PROTEIN"/>
    <property type="match status" value="1"/>
</dbReference>
<comment type="similarity">
    <text evidence="1">Belongs to the methyltransferase superfamily.</text>
</comment>
<sequence length="246" mass="28667">MKDNFSSVADLYAQYRPSYPQKLFDFLYSIVRCHNNAWDVGTGNGQVAFELSKSFHQVMATDISQAQIDKALKVPNILYSVQPAEETNFPDDIFNLITVAQAIHWFDFERFYKEVVRVSKPDAVLCAIGYGVLRFHHPIDEVIQVFYKEIVGPYWDSERKYIDEAYKTIPFPFEEISSPELTISYNWTFAQLIGYFNTWSAVKHYMHDKQENPVDIIKPELHRYWGDAPALTVHFPVFMRTGVVQK</sequence>
<keyword evidence="2 5" id="KW-0489">Methyltransferase</keyword>
<dbReference type="CDD" id="cd02440">
    <property type="entry name" value="AdoMet_MTases"/>
    <property type="match status" value="1"/>
</dbReference>
<dbReference type="Pfam" id="PF08241">
    <property type="entry name" value="Methyltransf_11"/>
    <property type="match status" value="1"/>
</dbReference>
<keyword evidence="3 5" id="KW-0808">Transferase</keyword>
<dbReference type="Gene3D" id="3.40.50.150">
    <property type="entry name" value="Vaccinia Virus protein VP39"/>
    <property type="match status" value="1"/>
</dbReference>
<evidence type="ECO:0000313" key="5">
    <source>
        <dbReference type="EMBL" id="MEE6186292.1"/>
    </source>
</evidence>
<evidence type="ECO:0000256" key="2">
    <source>
        <dbReference type="ARBA" id="ARBA00022603"/>
    </source>
</evidence>
<accession>A0ABU7RE65</accession>